<accession>A0A087TTM6</accession>
<reference evidence="1 2" key="1">
    <citation type="submission" date="2013-11" db="EMBL/GenBank/DDBJ databases">
        <title>Genome sequencing of Stegodyphus mimosarum.</title>
        <authorList>
            <person name="Bechsgaard J."/>
        </authorList>
    </citation>
    <scope>NUCLEOTIDE SEQUENCE [LARGE SCALE GENOMIC DNA]</scope>
</reference>
<sequence>MDQLFIKVEEILQIVQDLYILFTLWKSITQTTVKKTGYRLLKLCHFHLCTQFHNK</sequence>
<protein>
    <submittedName>
        <fullName evidence="1">Uncharacterized protein</fullName>
    </submittedName>
</protein>
<feature type="non-terminal residue" evidence="1">
    <location>
        <position position="55"/>
    </location>
</feature>
<organism evidence="1 2">
    <name type="scientific">Stegodyphus mimosarum</name>
    <name type="common">African social velvet spider</name>
    <dbReference type="NCBI Taxonomy" id="407821"/>
    <lineage>
        <taxon>Eukaryota</taxon>
        <taxon>Metazoa</taxon>
        <taxon>Ecdysozoa</taxon>
        <taxon>Arthropoda</taxon>
        <taxon>Chelicerata</taxon>
        <taxon>Arachnida</taxon>
        <taxon>Araneae</taxon>
        <taxon>Araneomorphae</taxon>
        <taxon>Entelegynae</taxon>
        <taxon>Eresoidea</taxon>
        <taxon>Eresidae</taxon>
        <taxon>Stegodyphus</taxon>
    </lineage>
</organism>
<evidence type="ECO:0000313" key="2">
    <source>
        <dbReference type="Proteomes" id="UP000054359"/>
    </source>
</evidence>
<dbReference type="Proteomes" id="UP000054359">
    <property type="component" value="Unassembled WGS sequence"/>
</dbReference>
<evidence type="ECO:0000313" key="1">
    <source>
        <dbReference type="EMBL" id="KFM68465.1"/>
    </source>
</evidence>
<dbReference type="AlphaFoldDB" id="A0A087TTM6"/>
<proteinExistence type="predicted"/>
<dbReference type="EMBL" id="KK116687">
    <property type="protein sequence ID" value="KFM68465.1"/>
    <property type="molecule type" value="Genomic_DNA"/>
</dbReference>
<name>A0A087TTM6_STEMI</name>
<gene>
    <name evidence="1" type="ORF">X975_17227</name>
</gene>
<keyword evidence="2" id="KW-1185">Reference proteome</keyword>